<dbReference type="Proteomes" id="UP000199595">
    <property type="component" value="Unassembled WGS sequence"/>
</dbReference>
<gene>
    <name evidence="1" type="ORF">SAMN05444411_101576</name>
</gene>
<protein>
    <submittedName>
        <fullName evidence="1">Uncharacterized protein</fullName>
    </submittedName>
</protein>
<name>A0A1H2SZC3_9FLAO</name>
<evidence type="ECO:0000313" key="1">
    <source>
        <dbReference type="EMBL" id="SDW36374.1"/>
    </source>
</evidence>
<proteinExistence type="predicted"/>
<dbReference type="EMBL" id="FNNJ01000001">
    <property type="protein sequence ID" value="SDW36374.1"/>
    <property type="molecule type" value="Genomic_DNA"/>
</dbReference>
<sequence length="68" mass="7735">MSCIVKEKFMSENKTCIVCNASSTEIPVTKFYYQESNFYICPQHIPILIHNPQELIGMLPGAEKLKKG</sequence>
<dbReference type="AlphaFoldDB" id="A0A1H2SZC3"/>
<keyword evidence="2" id="KW-1185">Reference proteome</keyword>
<reference evidence="1 2" key="1">
    <citation type="submission" date="2016-10" db="EMBL/GenBank/DDBJ databases">
        <authorList>
            <person name="de Groot N.N."/>
        </authorList>
    </citation>
    <scope>NUCLEOTIDE SEQUENCE [LARGE SCALE GENOMIC DNA]</scope>
    <source>
        <strain evidence="1 2">DSM 24956</strain>
    </source>
</reference>
<evidence type="ECO:0000313" key="2">
    <source>
        <dbReference type="Proteomes" id="UP000199595"/>
    </source>
</evidence>
<accession>A0A1H2SZC3</accession>
<organism evidence="1 2">
    <name type="scientific">Lutibacter oricola</name>
    <dbReference type="NCBI Taxonomy" id="762486"/>
    <lineage>
        <taxon>Bacteria</taxon>
        <taxon>Pseudomonadati</taxon>
        <taxon>Bacteroidota</taxon>
        <taxon>Flavobacteriia</taxon>
        <taxon>Flavobacteriales</taxon>
        <taxon>Flavobacteriaceae</taxon>
        <taxon>Lutibacter</taxon>
    </lineage>
</organism>